<dbReference type="GeneID" id="123022306"/>
<dbReference type="OMA" id="CHISKVK"/>
<dbReference type="Pfam" id="PF20721">
    <property type="entry name" value="C19orf12"/>
    <property type="match status" value="1"/>
</dbReference>
<accession>A0A8D2L613</accession>
<evidence type="ECO:0000256" key="1">
    <source>
        <dbReference type="ARBA" id="ARBA00029457"/>
    </source>
</evidence>
<reference evidence="2" key="2">
    <citation type="submission" date="2025-09" db="UniProtKB">
        <authorList>
            <consortium name="Ensembl"/>
        </authorList>
    </citation>
    <scope>IDENTIFICATION</scope>
</reference>
<dbReference type="OrthoDB" id="5976774at2759"/>
<evidence type="ECO:0000313" key="2">
    <source>
        <dbReference type="Ensembl" id="ENSVKKP00000017083.1"/>
    </source>
</evidence>
<dbReference type="RefSeq" id="XP_044283888.1">
    <property type="nucleotide sequence ID" value="XM_044427953.1"/>
</dbReference>
<dbReference type="Proteomes" id="UP000694545">
    <property type="component" value="Unplaced"/>
</dbReference>
<dbReference type="InterPro" id="IPR033369">
    <property type="entry name" value="C19orf12"/>
</dbReference>
<dbReference type="KEGG" id="vko:123022306"/>
<dbReference type="PANTHER" id="PTHR31493:SF1">
    <property type="entry name" value="PROTEIN C19ORF12"/>
    <property type="match status" value="1"/>
</dbReference>
<name>A0A8D2L613_VARKO</name>
<gene>
    <name evidence="2" type="primary">LOC123022306</name>
</gene>
<dbReference type="PANTHER" id="PTHR31493">
    <property type="entry name" value="NAZO FAMILY MEMBER"/>
    <property type="match status" value="1"/>
</dbReference>
<organism evidence="2 3">
    <name type="scientific">Varanus komodoensis</name>
    <name type="common">Komodo dragon</name>
    <dbReference type="NCBI Taxonomy" id="61221"/>
    <lineage>
        <taxon>Eukaryota</taxon>
        <taxon>Metazoa</taxon>
        <taxon>Chordata</taxon>
        <taxon>Craniata</taxon>
        <taxon>Vertebrata</taxon>
        <taxon>Euteleostomi</taxon>
        <taxon>Lepidosauria</taxon>
        <taxon>Squamata</taxon>
        <taxon>Bifurcata</taxon>
        <taxon>Unidentata</taxon>
        <taxon>Episquamata</taxon>
        <taxon>Toxicofera</taxon>
        <taxon>Anguimorpha</taxon>
        <taxon>Paleoanguimorpha</taxon>
        <taxon>Varanoidea</taxon>
        <taxon>Varanidae</taxon>
        <taxon>Varanus</taxon>
    </lineage>
</organism>
<sequence>MLGGPLSIAVGSTVGSLAGASMSTGQFKLVPQILLELPPMEQQRLYDDTYAILRNLDWTDLAQITALVTSSASLQAELQGVVATFLTNDFHAEIQYAA</sequence>
<reference evidence="2" key="1">
    <citation type="submission" date="2025-08" db="UniProtKB">
        <authorList>
            <consortium name="Ensembl"/>
        </authorList>
    </citation>
    <scope>IDENTIFICATION</scope>
</reference>
<keyword evidence="3" id="KW-1185">Reference proteome</keyword>
<evidence type="ECO:0000313" key="3">
    <source>
        <dbReference type="Proteomes" id="UP000694545"/>
    </source>
</evidence>
<dbReference type="Ensembl" id="ENSVKKT00000017509.1">
    <property type="protein sequence ID" value="ENSVKKP00000017083.1"/>
    <property type="gene ID" value="ENSVKKG00000011671.1"/>
</dbReference>
<dbReference type="AlphaFoldDB" id="A0A8D2L613"/>
<proteinExistence type="inferred from homology"/>
<protein>
    <submittedName>
        <fullName evidence="2">Uncharacterized protein</fullName>
    </submittedName>
</protein>
<comment type="similarity">
    <text evidence="1">Belongs to the C19orf12 family.</text>
</comment>